<comment type="caution">
    <text evidence="3">The sequence shown here is derived from an EMBL/GenBank/DDBJ whole genome shotgun (WGS) entry which is preliminary data.</text>
</comment>
<dbReference type="PATRIC" id="fig|1618676.3.peg.198"/>
<dbReference type="Pfam" id="PF01408">
    <property type="entry name" value="GFO_IDH_MocA"/>
    <property type="match status" value="1"/>
</dbReference>
<dbReference type="PANTHER" id="PTHR43377:SF1">
    <property type="entry name" value="BILIVERDIN REDUCTASE A"/>
    <property type="match status" value="1"/>
</dbReference>
<dbReference type="SUPFAM" id="SSF55347">
    <property type="entry name" value="Glyceraldehyde-3-phosphate dehydrogenase-like, C-terminal domain"/>
    <property type="match status" value="1"/>
</dbReference>
<dbReference type="InterPro" id="IPR000683">
    <property type="entry name" value="Gfo/Idh/MocA-like_OxRdtase_N"/>
</dbReference>
<feature type="domain" description="Gfo/Idh/MocA-like oxidoreductase N-terminal" evidence="1">
    <location>
        <begin position="9"/>
        <end position="123"/>
    </location>
</feature>
<dbReference type="InterPro" id="IPR051450">
    <property type="entry name" value="Gfo/Idh/MocA_Oxidoreductases"/>
</dbReference>
<protein>
    <submittedName>
        <fullName evidence="3">Uncharacterized protein</fullName>
    </submittedName>
</protein>
<name>A0A0G1XLK5_9BACT</name>
<dbReference type="PANTHER" id="PTHR43377">
    <property type="entry name" value="BILIVERDIN REDUCTASE A"/>
    <property type="match status" value="1"/>
</dbReference>
<dbReference type="EMBL" id="LCRF01000007">
    <property type="protein sequence ID" value="KKW31781.1"/>
    <property type="molecule type" value="Genomic_DNA"/>
</dbReference>
<reference evidence="3 4" key="1">
    <citation type="journal article" date="2015" name="Nature">
        <title>rRNA introns, odd ribosomes, and small enigmatic genomes across a large radiation of phyla.</title>
        <authorList>
            <person name="Brown C.T."/>
            <person name="Hug L.A."/>
            <person name="Thomas B.C."/>
            <person name="Sharon I."/>
            <person name="Castelle C.J."/>
            <person name="Singh A."/>
            <person name="Wilkins M.J."/>
            <person name="Williams K.H."/>
            <person name="Banfield J.F."/>
        </authorList>
    </citation>
    <scope>NUCLEOTIDE SEQUENCE [LARGE SCALE GENOMIC DNA]</scope>
</reference>
<evidence type="ECO:0000313" key="3">
    <source>
        <dbReference type="EMBL" id="KKW31781.1"/>
    </source>
</evidence>
<sequence>MEEVEKKRVKIGLVGCGRWGQNHAKTIGRLACEFVGIADPDPAKADFAKGLGVSYYSDYRELLPRVDALLVAAPTALHFDIVQSALAEGKHVLVEKPMTLSTRQSAELVRLAHEKALVLSVGYLYRFHPVVRALKEKLAAGQKIHYITGRCIGGKNRLWADSGAIFNFGIHFFDILNFILDRRPASVFAERQNLLDPEREDSAMVNLIYPDFFASLELSCVHPEKARDFWVITDREKIYADLEKQEMRVYDFSIDAAGNASGSLEPRVPPIEKGDPLADEFSYFFRSLADHDPVSYDAKKNIGREDLATVHICEAALRSAVLGRKLAIEYIS</sequence>
<feature type="domain" description="GFO/IDH/MocA-like oxidoreductase" evidence="2">
    <location>
        <begin position="161"/>
        <end position="235"/>
    </location>
</feature>
<gene>
    <name evidence="3" type="ORF">UY74_C0007G0010</name>
</gene>
<accession>A0A0G1XLK5</accession>
<dbReference type="AlphaFoldDB" id="A0A0G1XLK5"/>
<dbReference type="GO" id="GO:0000166">
    <property type="term" value="F:nucleotide binding"/>
    <property type="evidence" value="ECO:0007669"/>
    <property type="project" value="InterPro"/>
</dbReference>
<evidence type="ECO:0000313" key="4">
    <source>
        <dbReference type="Proteomes" id="UP000034445"/>
    </source>
</evidence>
<dbReference type="InterPro" id="IPR036291">
    <property type="entry name" value="NAD(P)-bd_dom_sf"/>
</dbReference>
<dbReference type="Pfam" id="PF22725">
    <property type="entry name" value="GFO_IDH_MocA_C3"/>
    <property type="match status" value="1"/>
</dbReference>
<dbReference type="Proteomes" id="UP000034445">
    <property type="component" value="Unassembled WGS sequence"/>
</dbReference>
<dbReference type="InterPro" id="IPR055170">
    <property type="entry name" value="GFO_IDH_MocA-like_dom"/>
</dbReference>
<organism evidence="3 4">
    <name type="scientific">Candidatus Kaiserbacteria bacterium GW2011_GWC2_52_8b</name>
    <dbReference type="NCBI Taxonomy" id="1618676"/>
    <lineage>
        <taxon>Bacteria</taxon>
        <taxon>Candidatus Kaiseribacteriota</taxon>
    </lineage>
</organism>
<proteinExistence type="predicted"/>
<evidence type="ECO:0000259" key="2">
    <source>
        <dbReference type="Pfam" id="PF22725"/>
    </source>
</evidence>
<evidence type="ECO:0000259" key="1">
    <source>
        <dbReference type="Pfam" id="PF01408"/>
    </source>
</evidence>
<dbReference type="SUPFAM" id="SSF51735">
    <property type="entry name" value="NAD(P)-binding Rossmann-fold domains"/>
    <property type="match status" value="1"/>
</dbReference>
<dbReference type="Gene3D" id="3.40.50.720">
    <property type="entry name" value="NAD(P)-binding Rossmann-like Domain"/>
    <property type="match status" value="1"/>
</dbReference>
<dbReference type="Gene3D" id="3.30.360.10">
    <property type="entry name" value="Dihydrodipicolinate Reductase, domain 2"/>
    <property type="match status" value="1"/>
</dbReference>